<evidence type="ECO:0000313" key="2">
    <source>
        <dbReference type="Proteomes" id="UP000326582"/>
    </source>
</evidence>
<evidence type="ECO:0000313" key="1">
    <source>
        <dbReference type="EMBL" id="QFZ25228.1"/>
    </source>
</evidence>
<protein>
    <submittedName>
        <fullName evidence="1">Vacuolar morphogenesis protein</fullName>
    </submittedName>
</protein>
<dbReference type="Proteomes" id="UP000326582">
    <property type="component" value="Chromosome 1"/>
</dbReference>
<gene>
    <name evidence="1" type="ORF">EJF14_10319</name>
</gene>
<sequence length="383" mass="44005">MFTPNFTGLFYPHQISKYLSHSYSCDESSLDIEPACRFHNVISQTRRGKHNWRIMATISINDTSLENKVTYYHISVTLPLRSISVARRYSEFVSLVENLCSEIGISQRDFPYPLPPKGGLFNNSTKIVAERKVKLTEFLSNIVRDRDLQNRDSVHKFLGLPVSFRFTPELFKENQQDESSAKFLIDDDVADINKGQWLSYLRIVRFNASDMGKGTDLASKLAARENANKFIRPNLEKLSLSLQHLSKSGAIDHGEYSKRNNMLKEIQADVEKVVRGEAPKVSNLPESSSRRIFAKRDDTPPEETNTTLALNNKELLQQQKLMHQQQDQELEQLRMVIGRQRQIGEAINKEVEEQNEILDRFSNEVEASSQKVQTARTRTRRIG</sequence>
<proteinExistence type="predicted"/>
<reference evidence="2" key="1">
    <citation type="journal article" date="2019" name="MBio">
        <title>Comparative genomics for the elucidation of multidrug resistance (MDR) in Candida lusitaniae.</title>
        <authorList>
            <person name="Kannan A."/>
            <person name="Asner S.A."/>
            <person name="Trachsel E."/>
            <person name="Kelly S."/>
            <person name="Parker J."/>
            <person name="Sanglard D."/>
        </authorList>
    </citation>
    <scope>NUCLEOTIDE SEQUENCE [LARGE SCALE GENOMIC DNA]</scope>
    <source>
        <strain evidence="2">P1</strain>
    </source>
</reference>
<accession>A0ACD0WDA0</accession>
<keyword evidence="2" id="KW-1185">Reference proteome</keyword>
<name>A0ACD0WDA0_CLALS</name>
<organism evidence="1 2">
    <name type="scientific">Clavispora lusitaniae</name>
    <name type="common">Candida lusitaniae</name>
    <dbReference type="NCBI Taxonomy" id="36911"/>
    <lineage>
        <taxon>Eukaryota</taxon>
        <taxon>Fungi</taxon>
        <taxon>Dikarya</taxon>
        <taxon>Ascomycota</taxon>
        <taxon>Saccharomycotina</taxon>
        <taxon>Pichiomycetes</taxon>
        <taxon>Metschnikowiaceae</taxon>
        <taxon>Clavispora</taxon>
    </lineage>
</organism>
<dbReference type="EMBL" id="CP038484">
    <property type="protein sequence ID" value="QFZ25228.1"/>
    <property type="molecule type" value="Genomic_DNA"/>
</dbReference>